<keyword evidence="7 13" id="KW-0411">Iron-sulfur</keyword>
<evidence type="ECO:0000256" key="12">
    <source>
        <dbReference type="ARBA" id="ARBA00081141"/>
    </source>
</evidence>
<keyword evidence="4 13" id="KW-0949">S-adenosyl-L-methionine</keyword>
<evidence type="ECO:0000313" key="19">
    <source>
        <dbReference type="Proteomes" id="UP000065807"/>
    </source>
</evidence>
<dbReference type="GO" id="GO:0005829">
    <property type="term" value="C:cytosol"/>
    <property type="evidence" value="ECO:0007669"/>
    <property type="project" value="TreeGrafter"/>
</dbReference>
<evidence type="ECO:0000256" key="6">
    <source>
        <dbReference type="ARBA" id="ARBA00023004"/>
    </source>
</evidence>
<dbReference type="SFLD" id="SFLDG01082">
    <property type="entry name" value="B12-binding_domain_containing"/>
    <property type="match status" value="1"/>
</dbReference>
<feature type="domain" description="TRAM" evidence="15">
    <location>
        <begin position="413"/>
        <end position="476"/>
    </location>
</feature>
<dbReference type="InterPro" id="IPR038135">
    <property type="entry name" value="Methylthiotransferase_N_sf"/>
</dbReference>
<dbReference type="PROSITE" id="PS50926">
    <property type="entry name" value="TRAM"/>
    <property type="match status" value="1"/>
</dbReference>
<evidence type="ECO:0000256" key="5">
    <source>
        <dbReference type="ARBA" id="ARBA00022723"/>
    </source>
</evidence>
<feature type="binding site" evidence="13">
    <location>
        <position position="193"/>
    </location>
    <ligand>
        <name>[4Fe-4S] cluster</name>
        <dbReference type="ChEBI" id="CHEBI:49883"/>
        <label>2</label>
        <note>4Fe-4S-S-AdoMet</note>
    </ligand>
</feature>
<keyword evidence="13" id="KW-0963">Cytoplasm</keyword>
<feature type="binding site" evidence="13">
    <location>
        <position position="117"/>
    </location>
    <ligand>
        <name>[4Fe-4S] cluster</name>
        <dbReference type="ChEBI" id="CHEBI:49883"/>
        <label>1</label>
    </ligand>
</feature>
<dbReference type="SUPFAM" id="SSF102114">
    <property type="entry name" value="Radical SAM enzymes"/>
    <property type="match status" value="1"/>
</dbReference>
<keyword evidence="3 13" id="KW-0808">Transferase</keyword>
<dbReference type="Gene3D" id="3.40.50.12160">
    <property type="entry name" value="Methylthiotransferase, N-terminal domain"/>
    <property type="match status" value="1"/>
</dbReference>
<evidence type="ECO:0000256" key="13">
    <source>
        <dbReference type="HAMAP-Rule" id="MF_01864"/>
    </source>
</evidence>
<accession>A0A0K2SKD0</accession>
<dbReference type="NCBIfam" id="TIGR00089">
    <property type="entry name" value="MiaB/RimO family radical SAM methylthiotransferase"/>
    <property type="match status" value="1"/>
</dbReference>
<organism evidence="18 19">
    <name type="scientific">Limnochorda pilosa</name>
    <dbReference type="NCBI Taxonomy" id="1555112"/>
    <lineage>
        <taxon>Bacteria</taxon>
        <taxon>Bacillati</taxon>
        <taxon>Bacillota</taxon>
        <taxon>Limnochordia</taxon>
        <taxon>Limnochordales</taxon>
        <taxon>Limnochordaceae</taxon>
        <taxon>Limnochorda</taxon>
    </lineage>
</organism>
<reference evidence="19" key="1">
    <citation type="submission" date="2015-07" db="EMBL/GenBank/DDBJ databases">
        <title>Complete genome sequence and phylogenetic analysis of Limnochorda pilosa.</title>
        <authorList>
            <person name="Watanabe M."/>
            <person name="Kojima H."/>
            <person name="Fukui M."/>
        </authorList>
    </citation>
    <scope>NUCLEOTIDE SEQUENCE [LARGE SCALE GENOMIC DNA]</scope>
    <source>
        <strain evidence="19">HC45</strain>
    </source>
</reference>
<comment type="similarity">
    <text evidence="13">Belongs to the methylthiotransferase family. MiaB subfamily.</text>
</comment>
<evidence type="ECO:0000256" key="9">
    <source>
        <dbReference type="ARBA" id="ARBA00051425"/>
    </source>
</evidence>
<dbReference type="PROSITE" id="PS51918">
    <property type="entry name" value="RADICAL_SAM"/>
    <property type="match status" value="1"/>
</dbReference>
<feature type="binding site" evidence="13">
    <location>
        <position position="47"/>
    </location>
    <ligand>
        <name>[4Fe-4S] cluster</name>
        <dbReference type="ChEBI" id="CHEBI:49883"/>
        <label>1</label>
    </ligand>
</feature>
<dbReference type="SFLD" id="SFLDS00029">
    <property type="entry name" value="Radical_SAM"/>
    <property type="match status" value="1"/>
</dbReference>
<evidence type="ECO:0000256" key="4">
    <source>
        <dbReference type="ARBA" id="ARBA00022691"/>
    </source>
</evidence>
<comment type="subunit">
    <text evidence="13">Monomer.</text>
</comment>
<dbReference type="PROSITE" id="PS51449">
    <property type="entry name" value="MTTASE_N"/>
    <property type="match status" value="1"/>
</dbReference>
<dbReference type="RefSeq" id="WP_198409777.1">
    <property type="nucleotide sequence ID" value="NZ_AP014924.1"/>
</dbReference>
<evidence type="ECO:0000256" key="3">
    <source>
        <dbReference type="ARBA" id="ARBA00022679"/>
    </source>
</evidence>
<evidence type="ECO:0000259" key="16">
    <source>
        <dbReference type="PROSITE" id="PS51449"/>
    </source>
</evidence>
<evidence type="ECO:0000256" key="8">
    <source>
        <dbReference type="ARBA" id="ARBA00033765"/>
    </source>
</evidence>
<dbReference type="SFLD" id="SFLDG01061">
    <property type="entry name" value="methylthiotransferase"/>
    <property type="match status" value="1"/>
</dbReference>
<dbReference type="STRING" id="1555112.LIP_1727"/>
<dbReference type="InterPro" id="IPR058240">
    <property type="entry name" value="rSAM_sf"/>
</dbReference>
<evidence type="ECO:0000256" key="10">
    <source>
        <dbReference type="ARBA" id="ARBA00068570"/>
    </source>
</evidence>
<keyword evidence="13" id="KW-0819">tRNA processing</keyword>
<evidence type="ECO:0000259" key="17">
    <source>
        <dbReference type="PROSITE" id="PS51918"/>
    </source>
</evidence>
<dbReference type="NCBIfam" id="TIGR01574">
    <property type="entry name" value="miaB-methiolase"/>
    <property type="match status" value="1"/>
</dbReference>
<dbReference type="InterPro" id="IPR005839">
    <property type="entry name" value="Methylthiotransferase"/>
</dbReference>
<feature type="binding site" evidence="13">
    <location>
        <position position="197"/>
    </location>
    <ligand>
        <name>[4Fe-4S] cluster</name>
        <dbReference type="ChEBI" id="CHEBI:49883"/>
        <label>2</label>
        <note>4Fe-4S-S-AdoMet</note>
    </ligand>
</feature>
<comment type="subcellular location">
    <subcellularLocation>
        <location evidence="13">Cytoplasm</location>
    </subcellularLocation>
</comment>
<dbReference type="HAMAP" id="MF_01864">
    <property type="entry name" value="tRNA_metthiotr_MiaB"/>
    <property type="match status" value="1"/>
</dbReference>
<dbReference type="PANTHER" id="PTHR43020">
    <property type="entry name" value="CDK5 REGULATORY SUBUNIT-ASSOCIATED PROTEIN 1"/>
    <property type="match status" value="1"/>
</dbReference>
<dbReference type="PROSITE" id="PS01278">
    <property type="entry name" value="MTTASE_RADICAL"/>
    <property type="match status" value="1"/>
</dbReference>
<comment type="function">
    <text evidence="1 13">Catalyzes the methylthiolation of N6-(dimethylallyl)adenosine (i(6)A), leading to the formation of 2-methylthio-N6-(dimethylallyl)adenosine (ms(2)i(6)A) at position 37 in tRNAs that read codons beginning with uridine.</text>
</comment>
<dbReference type="GO" id="GO:0035597">
    <property type="term" value="F:tRNA-2-methylthio-N(6)-dimethylallyladenosine(37) synthase activity"/>
    <property type="evidence" value="ECO:0007669"/>
    <property type="project" value="UniProtKB-EC"/>
</dbReference>
<comment type="catalytic activity">
    <reaction evidence="9 13">
        <text>N(6)-dimethylallyladenosine(37) in tRNA + (sulfur carrier)-SH + AH2 + 2 S-adenosyl-L-methionine = 2-methylsulfanyl-N(6)-dimethylallyladenosine(37) in tRNA + (sulfur carrier)-H + 5'-deoxyadenosine + L-methionine + A + S-adenosyl-L-homocysteine + 2 H(+)</text>
        <dbReference type="Rhea" id="RHEA:37067"/>
        <dbReference type="Rhea" id="RHEA-COMP:10375"/>
        <dbReference type="Rhea" id="RHEA-COMP:10376"/>
        <dbReference type="Rhea" id="RHEA-COMP:14737"/>
        <dbReference type="Rhea" id="RHEA-COMP:14739"/>
        <dbReference type="ChEBI" id="CHEBI:13193"/>
        <dbReference type="ChEBI" id="CHEBI:15378"/>
        <dbReference type="ChEBI" id="CHEBI:17319"/>
        <dbReference type="ChEBI" id="CHEBI:17499"/>
        <dbReference type="ChEBI" id="CHEBI:29917"/>
        <dbReference type="ChEBI" id="CHEBI:57844"/>
        <dbReference type="ChEBI" id="CHEBI:57856"/>
        <dbReference type="ChEBI" id="CHEBI:59789"/>
        <dbReference type="ChEBI" id="CHEBI:64428"/>
        <dbReference type="ChEBI" id="CHEBI:74415"/>
        <dbReference type="ChEBI" id="CHEBI:74417"/>
        <dbReference type="EC" id="2.8.4.3"/>
    </reaction>
</comment>
<dbReference type="SFLD" id="SFLDF00273">
    <property type="entry name" value="(dimethylallyl)adenosine_tRNA"/>
    <property type="match status" value="1"/>
</dbReference>
<dbReference type="GO" id="GO:0046872">
    <property type="term" value="F:metal ion binding"/>
    <property type="evidence" value="ECO:0007669"/>
    <property type="project" value="UniProtKB-KW"/>
</dbReference>
<keyword evidence="19" id="KW-1185">Reference proteome</keyword>
<dbReference type="Pfam" id="PF01938">
    <property type="entry name" value="TRAM"/>
    <property type="match status" value="1"/>
</dbReference>
<dbReference type="Pfam" id="PF04055">
    <property type="entry name" value="Radical_SAM"/>
    <property type="match status" value="1"/>
</dbReference>
<evidence type="ECO:0000256" key="11">
    <source>
        <dbReference type="ARBA" id="ARBA00080698"/>
    </source>
</evidence>
<keyword evidence="2 13" id="KW-0004">4Fe-4S</keyword>
<dbReference type="FunFam" id="3.40.50.12160:FF:000003">
    <property type="entry name" value="CDK5 regulatory subunit-associated protein 1"/>
    <property type="match status" value="1"/>
</dbReference>
<proteinExistence type="inferred from homology"/>
<dbReference type="InterPro" id="IPR007197">
    <property type="entry name" value="rSAM"/>
</dbReference>
<feature type="domain" description="Radical SAM core" evidence="17">
    <location>
        <begin position="179"/>
        <end position="410"/>
    </location>
</feature>
<keyword evidence="5 13" id="KW-0479">Metal-binding</keyword>
<dbReference type="InterPro" id="IPR023404">
    <property type="entry name" value="rSAM_horseshoe"/>
</dbReference>
<dbReference type="PATRIC" id="fig|1555112.3.peg.1761"/>
<feature type="region of interest" description="Disordered" evidence="14">
    <location>
        <begin position="1"/>
        <end position="21"/>
    </location>
</feature>
<dbReference type="CDD" id="cd01335">
    <property type="entry name" value="Radical_SAM"/>
    <property type="match status" value="1"/>
</dbReference>
<evidence type="ECO:0000256" key="14">
    <source>
        <dbReference type="SAM" id="MobiDB-lite"/>
    </source>
</evidence>
<evidence type="ECO:0000313" key="18">
    <source>
        <dbReference type="EMBL" id="BAS27573.1"/>
    </source>
</evidence>
<dbReference type="SMART" id="SM00729">
    <property type="entry name" value="Elp3"/>
    <property type="match status" value="1"/>
</dbReference>
<evidence type="ECO:0000259" key="15">
    <source>
        <dbReference type="PROSITE" id="PS50926"/>
    </source>
</evidence>
<dbReference type="InterPro" id="IPR002792">
    <property type="entry name" value="TRAM_dom"/>
</dbReference>
<feature type="domain" description="MTTase N-terminal" evidence="16">
    <location>
        <begin position="38"/>
        <end position="156"/>
    </location>
</feature>
<keyword evidence="6 13" id="KW-0408">Iron</keyword>
<feature type="binding site" evidence="13">
    <location>
        <position position="83"/>
    </location>
    <ligand>
        <name>[4Fe-4S] cluster</name>
        <dbReference type="ChEBI" id="CHEBI:49883"/>
        <label>1</label>
    </ligand>
</feature>
<reference evidence="19" key="2">
    <citation type="journal article" date="2016" name="Int. J. Syst. Evol. Microbiol.">
        <title>Complete genome sequence and cell structure of Limnochorda pilosa, a Gram-negative spore-former within the phylum Firmicutes.</title>
        <authorList>
            <person name="Watanabe M."/>
            <person name="Kojima H."/>
            <person name="Fukui M."/>
        </authorList>
    </citation>
    <scope>NUCLEOTIDE SEQUENCE [LARGE SCALE GENOMIC DNA]</scope>
    <source>
        <strain evidence="19">HC45</strain>
    </source>
</reference>
<protein>
    <recommendedName>
        <fullName evidence="10 13">tRNA-2-methylthio-N(6)-dimethylallyladenosine synthase</fullName>
        <ecNumber evidence="8 13">2.8.4.3</ecNumber>
    </recommendedName>
    <alternativeName>
        <fullName evidence="12 13">(Dimethylallyl)adenosine tRNA methylthiotransferase MiaB</fullName>
    </alternativeName>
    <alternativeName>
        <fullName evidence="11 13">tRNA-i(6)A37 methylthiotransferase</fullName>
    </alternativeName>
</protein>
<evidence type="ECO:0000256" key="1">
    <source>
        <dbReference type="ARBA" id="ARBA00003234"/>
    </source>
</evidence>
<dbReference type="InterPro" id="IPR006463">
    <property type="entry name" value="MiaB_methiolase"/>
</dbReference>
<dbReference type="InterPro" id="IPR006638">
    <property type="entry name" value="Elp3/MiaA/NifB-like_rSAM"/>
</dbReference>
<dbReference type="InterPro" id="IPR012340">
    <property type="entry name" value="NA-bd_OB-fold"/>
</dbReference>
<dbReference type="GO" id="GO:0051539">
    <property type="term" value="F:4 iron, 4 sulfur cluster binding"/>
    <property type="evidence" value="ECO:0007669"/>
    <property type="project" value="UniProtKB-UniRule"/>
</dbReference>
<dbReference type="InterPro" id="IPR013848">
    <property type="entry name" value="Methylthiotransferase_N"/>
</dbReference>
<dbReference type="Gene3D" id="3.80.30.20">
    <property type="entry name" value="tm_1862 like domain"/>
    <property type="match status" value="1"/>
</dbReference>
<dbReference type="FunFam" id="3.80.30.20:FF:000001">
    <property type="entry name" value="tRNA-2-methylthio-N(6)-dimethylallyladenosine synthase 2"/>
    <property type="match status" value="1"/>
</dbReference>
<feature type="binding site" evidence="13">
    <location>
        <position position="200"/>
    </location>
    <ligand>
        <name>[4Fe-4S] cluster</name>
        <dbReference type="ChEBI" id="CHEBI:49883"/>
        <label>2</label>
        <note>4Fe-4S-S-AdoMet</note>
    </ligand>
</feature>
<dbReference type="Proteomes" id="UP000065807">
    <property type="component" value="Chromosome"/>
</dbReference>
<evidence type="ECO:0000256" key="2">
    <source>
        <dbReference type="ARBA" id="ARBA00022485"/>
    </source>
</evidence>
<dbReference type="AlphaFoldDB" id="A0A0K2SKD0"/>
<name>A0A0K2SKD0_LIMPI</name>
<dbReference type="PANTHER" id="PTHR43020:SF2">
    <property type="entry name" value="MITOCHONDRIAL TRNA METHYLTHIOTRANSFERASE CDK5RAP1"/>
    <property type="match status" value="1"/>
</dbReference>
<sequence length="484" mass="54200">MAEAVNGAGKGPSANGFGTLPAATSREAAPATFLGRGRKAQVVTFGCQMNERDSETMRGLLTRMGYALTDETGEADLILFNTCSVRENPERKVYGRVGLLRELKARKPWLKIGICGCMPQQRAEQRRIEETLPHVDLVFGTMNLHRLPELLQRVEETGERVIEVWHEEGDVVEGLPVQRLNGFKAFVTIIYGCNEHCTYCIVPTTRGRERSRRPEAILDEIQTLADQGYREVTLLGQTADAYGRDLGDVDLAGLLYQVNRIRGIRRIRFTTSHPKHVTPRLIRALAENEKVCEHLHLPVQAGSNRTLKRMGRHYTREGYLELVERIRRGVPGIALTTDLIVGFPGETEEDFQETLSLVEEVRFDGAFTFIYSPRIGTAATRFPAEQWVPAEVAKDRIYRLIDLQNRISLEKNRELVGQELEVLVEGASEKEPGKLTGRTRSNRIVVFEGDASLVGRLVRVRVTGAQTFTLEGEPVRRGLATAAV</sequence>
<comment type="cofactor">
    <cofactor evidence="13">
        <name>[4Fe-4S] cluster</name>
        <dbReference type="ChEBI" id="CHEBI:49883"/>
    </cofactor>
    <text evidence="13">Binds 2 [4Fe-4S] clusters. One cluster is coordinated with 3 cysteines and an exchangeable S-adenosyl-L-methionine.</text>
</comment>
<dbReference type="EC" id="2.8.4.3" evidence="8 13"/>
<dbReference type="Pfam" id="PF00919">
    <property type="entry name" value="UPF0004"/>
    <property type="match status" value="1"/>
</dbReference>
<dbReference type="KEGG" id="lpil:LIP_1727"/>
<dbReference type="Gene3D" id="2.40.50.140">
    <property type="entry name" value="Nucleic acid-binding proteins"/>
    <property type="match status" value="1"/>
</dbReference>
<dbReference type="InterPro" id="IPR020612">
    <property type="entry name" value="Methylthiotransferase_CS"/>
</dbReference>
<dbReference type="EMBL" id="AP014924">
    <property type="protein sequence ID" value="BAS27573.1"/>
    <property type="molecule type" value="Genomic_DNA"/>
</dbReference>
<gene>
    <name evidence="13" type="primary">miaB</name>
    <name evidence="18" type="ORF">LIP_1727</name>
</gene>
<evidence type="ECO:0000256" key="7">
    <source>
        <dbReference type="ARBA" id="ARBA00023014"/>
    </source>
</evidence>